<dbReference type="Gene3D" id="2.70.170.10">
    <property type="entry name" value="Neurotransmitter-gated ion-channel ligand-binding domain"/>
    <property type="match status" value="1"/>
</dbReference>
<name>A0A0N4ZC71_PARTI</name>
<feature type="transmembrane region" description="Helical" evidence="1">
    <location>
        <begin position="308"/>
        <end position="326"/>
    </location>
</feature>
<proteinExistence type="predicted"/>
<evidence type="ECO:0000313" key="4">
    <source>
        <dbReference type="WBParaSite" id="PTRK_0000512600.1"/>
    </source>
</evidence>
<dbReference type="Pfam" id="PF02931">
    <property type="entry name" value="Neur_chan_LBD"/>
    <property type="match status" value="1"/>
</dbReference>
<dbReference type="InterPro" id="IPR038050">
    <property type="entry name" value="Neuro_actylchol_rec"/>
</dbReference>
<organism evidence="3 4">
    <name type="scientific">Parastrongyloides trichosuri</name>
    <name type="common">Possum-specific nematode worm</name>
    <dbReference type="NCBI Taxonomy" id="131310"/>
    <lineage>
        <taxon>Eukaryota</taxon>
        <taxon>Metazoa</taxon>
        <taxon>Ecdysozoa</taxon>
        <taxon>Nematoda</taxon>
        <taxon>Chromadorea</taxon>
        <taxon>Rhabditida</taxon>
        <taxon>Tylenchina</taxon>
        <taxon>Panagrolaimomorpha</taxon>
        <taxon>Strongyloidoidea</taxon>
        <taxon>Strongyloididae</taxon>
        <taxon>Parastrongyloides</taxon>
    </lineage>
</organism>
<dbReference type="Proteomes" id="UP000038045">
    <property type="component" value="Unplaced"/>
</dbReference>
<dbReference type="Gene3D" id="1.20.58.390">
    <property type="entry name" value="Neurotransmitter-gated ion-channel transmembrane domain"/>
    <property type="match status" value="1"/>
</dbReference>
<dbReference type="PANTHER" id="PTHR18945">
    <property type="entry name" value="NEUROTRANSMITTER GATED ION CHANNEL"/>
    <property type="match status" value="1"/>
</dbReference>
<sequence length="464" mass="53977">MKQTAFSRITKTYLSLLNKLDGQLRKNKNGRFEEKLVRCRMSASKAFSSIFLILFFTCGTVLGQYDYDCRWRKNVSDVSEIAHHKYQILEDCIYYKLSSEANKVQGRGNSIMTLPPTVQAGENLELDVLGVGFRNIWMNELWKTMSISGYIVFSWRDRRFKWDKADFITDEINIKSSSRIWIPDITTDKTLMSAQNSDFTFFKDIKARNTGNITTRMEYKIEADCKTDYSDFPDDKKQCCFNLRSNIYPTYLKYYLYNEHIDLTLLKSNWHVARSHIHINNEDKDPKKQYLNICMDVKRRAPILRVELVLPMVISGLITVLAPFFGKLEVQVYVKLFALLLHLMSFQFLSEKTPQLGFGETVPNLYVFYIFTFAITFVSIFLTLIASALYRLPRNLPPPHGLTLWTNLCNSICFCSTEPPSSDDIEKGSKDYRDNWRQVYMALNNCFSIIVLIVYIVGICVISF</sequence>
<dbReference type="WBParaSite" id="PTRK_0000512600.1">
    <property type="protein sequence ID" value="PTRK_0000512600.1"/>
    <property type="gene ID" value="PTRK_0000512600"/>
</dbReference>
<dbReference type="FunFam" id="2.70.170.10:FF:000056">
    <property type="entry name" value="Ligand-Gated ion Channel"/>
    <property type="match status" value="1"/>
</dbReference>
<feature type="transmembrane region" description="Helical" evidence="1">
    <location>
        <begin position="46"/>
        <end position="65"/>
    </location>
</feature>
<keyword evidence="1" id="KW-0472">Membrane</keyword>
<feature type="transmembrane region" description="Helical" evidence="1">
    <location>
        <begin position="439"/>
        <end position="462"/>
    </location>
</feature>
<dbReference type="SUPFAM" id="SSF63712">
    <property type="entry name" value="Nicotinic receptor ligand binding domain-like"/>
    <property type="match status" value="1"/>
</dbReference>
<evidence type="ECO:0000313" key="3">
    <source>
        <dbReference type="Proteomes" id="UP000038045"/>
    </source>
</evidence>
<dbReference type="GO" id="GO:0016020">
    <property type="term" value="C:membrane"/>
    <property type="evidence" value="ECO:0007669"/>
    <property type="project" value="InterPro"/>
</dbReference>
<dbReference type="GO" id="GO:0004888">
    <property type="term" value="F:transmembrane signaling receptor activity"/>
    <property type="evidence" value="ECO:0007669"/>
    <property type="project" value="InterPro"/>
</dbReference>
<dbReference type="GO" id="GO:0005230">
    <property type="term" value="F:extracellular ligand-gated monoatomic ion channel activity"/>
    <property type="evidence" value="ECO:0007669"/>
    <property type="project" value="InterPro"/>
</dbReference>
<feature type="domain" description="Neurotransmitter-gated ion-channel ligand-binding" evidence="2">
    <location>
        <begin position="138"/>
        <end position="269"/>
    </location>
</feature>
<keyword evidence="1" id="KW-0812">Transmembrane</keyword>
<evidence type="ECO:0000256" key="1">
    <source>
        <dbReference type="SAM" id="Phobius"/>
    </source>
</evidence>
<dbReference type="InterPro" id="IPR006202">
    <property type="entry name" value="Neur_chan_lig-bd"/>
</dbReference>
<evidence type="ECO:0000259" key="2">
    <source>
        <dbReference type="Pfam" id="PF02931"/>
    </source>
</evidence>
<keyword evidence="1" id="KW-1133">Transmembrane helix</keyword>
<dbReference type="InterPro" id="IPR036734">
    <property type="entry name" value="Neur_chan_lig-bd_sf"/>
</dbReference>
<dbReference type="STRING" id="131310.A0A0N4ZC71"/>
<reference evidence="4" key="1">
    <citation type="submission" date="2017-02" db="UniProtKB">
        <authorList>
            <consortium name="WormBaseParasite"/>
        </authorList>
    </citation>
    <scope>IDENTIFICATION</scope>
</reference>
<feature type="transmembrane region" description="Helical" evidence="1">
    <location>
        <begin position="366"/>
        <end position="390"/>
    </location>
</feature>
<feature type="transmembrane region" description="Helical" evidence="1">
    <location>
        <begin position="332"/>
        <end position="350"/>
    </location>
</feature>
<protein>
    <submittedName>
        <fullName evidence="4">Neur_chan_LBD domain-containing protein</fullName>
    </submittedName>
</protein>
<dbReference type="InterPro" id="IPR006201">
    <property type="entry name" value="Neur_channel"/>
</dbReference>
<dbReference type="AlphaFoldDB" id="A0A0N4ZC71"/>
<accession>A0A0N4ZC71</accession>
<keyword evidence="3" id="KW-1185">Reference proteome</keyword>